<feature type="compositionally biased region" description="Low complexity" evidence="1">
    <location>
        <begin position="568"/>
        <end position="581"/>
    </location>
</feature>
<feature type="compositionally biased region" description="Low complexity" evidence="1">
    <location>
        <begin position="630"/>
        <end position="642"/>
    </location>
</feature>
<gene>
    <name evidence="2" type="ORF">BJ508DRAFT_63306</name>
</gene>
<dbReference type="EMBL" id="ML119646">
    <property type="protein sequence ID" value="RPA87668.1"/>
    <property type="molecule type" value="Genomic_DNA"/>
</dbReference>
<feature type="compositionally biased region" description="Low complexity" evidence="1">
    <location>
        <begin position="454"/>
        <end position="466"/>
    </location>
</feature>
<organism evidence="2 3">
    <name type="scientific">Ascobolus immersus RN42</name>
    <dbReference type="NCBI Taxonomy" id="1160509"/>
    <lineage>
        <taxon>Eukaryota</taxon>
        <taxon>Fungi</taxon>
        <taxon>Dikarya</taxon>
        <taxon>Ascomycota</taxon>
        <taxon>Pezizomycotina</taxon>
        <taxon>Pezizomycetes</taxon>
        <taxon>Pezizales</taxon>
        <taxon>Ascobolaceae</taxon>
        <taxon>Ascobolus</taxon>
    </lineage>
</organism>
<dbReference type="Proteomes" id="UP000275078">
    <property type="component" value="Unassembled WGS sequence"/>
</dbReference>
<feature type="compositionally biased region" description="Low complexity" evidence="1">
    <location>
        <begin position="550"/>
        <end position="560"/>
    </location>
</feature>
<evidence type="ECO:0000256" key="1">
    <source>
        <dbReference type="SAM" id="MobiDB-lite"/>
    </source>
</evidence>
<dbReference type="Gene3D" id="2.40.70.10">
    <property type="entry name" value="Acid Proteases"/>
    <property type="match status" value="1"/>
</dbReference>
<feature type="region of interest" description="Disordered" evidence="1">
    <location>
        <begin position="363"/>
        <end position="414"/>
    </location>
</feature>
<dbReference type="OrthoDB" id="5369841at2759"/>
<dbReference type="InterPro" id="IPR021109">
    <property type="entry name" value="Peptidase_aspartic_dom_sf"/>
</dbReference>
<dbReference type="STRING" id="1160509.A0A3N4ISF1"/>
<name>A0A3N4ISF1_ASCIM</name>
<proteinExistence type="predicted"/>
<feature type="region of interest" description="Disordered" evidence="1">
    <location>
        <begin position="427"/>
        <end position="642"/>
    </location>
</feature>
<feature type="compositionally biased region" description="Basic and acidic residues" evidence="1">
    <location>
        <begin position="363"/>
        <end position="372"/>
    </location>
</feature>
<evidence type="ECO:0000313" key="2">
    <source>
        <dbReference type="EMBL" id="RPA87668.1"/>
    </source>
</evidence>
<evidence type="ECO:0000313" key="3">
    <source>
        <dbReference type="Proteomes" id="UP000275078"/>
    </source>
</evidence>
<feature type="compositionally biased region" description="Polar residues" evidence="1">
    <location>
        <begin position="524"/>
        <end position="546"/>
    </location>
</feature>
<keyword evidence="3" id="KW-1185">Reference proteome</keyword>
<reference evidence="2 3" key="1">
    <citation type="journal article" date="2018" name="Nat. Ecol. Evol.">
        <title>Pezizomycetes genomes reveal the molecular basis of ectomycorrhizal truffle lifestyle.</title>
        <authorList>
            <person name="Murat C."/>
            <person name="Payen T."/>
            <person name="Noel B."/>
            <person name="Kuo A."/>
            <person name="Morin E."/>
            <person name="Chen J."/>
            <person name="Kohler A."/>
            <person name="Krizsan K."/>
            <person name="Balestrini R."/>
            <person name="Da Silva C."/>
            <person name="Montanini B."/>
            <person name="Hainaut M."/>
            <person name="Levati E."/>
            <person name="Barry K.W."/>
            <person name="Belfiori B."/>
            <person name="Cichocki N."/>
            <person name="Clum A."/>
            <person name="Dockter R.B."/>
            <person name="Fauchery L."/>
            <person name="Guy J."/>
            <person name="Iotti M."/>
            <person name="Le Tacon F."/>
            <person name="Lindquist E.A."/>
            <person name="Lipzen A."/>
            <person name="Malagnac F."/>
            <person name="Mello A."/>
            <person name="Molinier V."/>
            <person name="Miyauchi S."/>
            <person name="Poulain J."/>
            <person name="Riccioni C."/>
            <person name="Rubini A."/>
            <person name="Sitrit Y."/>
            <person name="Splivallo R."/>
            <person name="Traeger S."/>
            <person name="Wang M."/>
            <person name="Zifcakova L."/>
            <person name="Wipf D."/>
            <person name="Zambonelli A."/>
            <person name="Paolocci F."/>
            <person name="Nowrousian M."/>
            <person name="Ottonello S."/>
            <person name="Baldrian P."/>
            <person name="Spatafora J.W."/>
            <person name="Henrissat B."/>
            <person name="Nagy L.G."/>
            <person name="Aury J.M."/>
            <person name="Wincker P."/>
            <person name="Grigoriev I.V."/>
            <person name="Bonfante P."/>
            <person name="Martin F.M."/>
        </authorList>
    </citation>
    <scope>NUCLEOTIDE SEQUENCE [LARGE SCALE GENOMIC DNA]</scope>
    <source>
        <strain evidence="2 3">RN42</strain>
    </source>
</reference>
<feature type="compositionally biased region" description="Low complexity" evidence="1">
    <location>
        <begin position="590"/>
        <end position="617"/>
    </location>
</feature>
<feature type="compositionally biased region" description="Polar residues" evidence="1">
    <location>
        <begin position="389"/>
        <end position="407"/>
    </location>
</feature>
<sequence length="672" mass="72997">MEPYSLADYWRVQEELKYLKAGQQECLETLKHHSARLAQLEARGGGDDKIRSLWGTSSPFPALSASGVFSQPPPLNHHVSNDDFEGFEAERGHDLLSSLPLDEVDVPRRGASRANSVRFDTSTLQTRWGQDIYTPNLQGDFYGHNRSNNNSIGGHPLTERSMSFKSDGRQSSMRSFEGNSMYDEQEQTFYHPPVRPCSTAGHIGEAAVPSIIRCWVDTSFNSNAIVNAAVCTGAARSTIDATLITRFSLESQIREKNGEETIALSVYLPDAVTQHRNKAVETPGHFPRIVTEFLVIPSIKRDTRIHVFLGADILSASHADILFSQRQVVLFVEDGRQMFVPFVQLRNEVVYSDILTGHAVEKEAKKETKDALVETDVEQTAEPVHMQRYESTNSPPSSRGSHPQSPLSVAPFSSALSNGFKPMATAEHENKLAKTQPHTLEWRNVRETLPPPATSASSSDKAATTTGHDENRSRGRPDRPSISTFFGDDEKSSQQPVSANPRSAKEGAGNGGAGSAGIWDSWRKQSISGGQGNSRGKSNSANSTQRGMKVLKTSKSSPLTTKKEMGENANTSSSHSSNQNNVFGNVNGEQQSSQQQNVQQFQTSSSRPLSRVTSSISIGEKLRSQGKPNTSGGSVSGTIGSGHVKARSTNVVGGASAFHWMAAGQKPSTSTA</sequence>
<dbReference type="AlphaFoldDB" id="A0A3N4ISF1"/>
<evidence type="ECO:0008006" key="4">
    <source>
        <dbReference type="Google" id="ProtNLM"/>
    </source>
</evidence>
<feature type="compositionally biased region" description="Basic and acidic residues" evidence="1">
    <location>
        <begin position="467"/>
        <end position="479"/>
    </location>
</feature>
<protein>
    <recommendedName>
        <fullName evidence="4">Ubiquitin carboxyl-terminal hydrolase 19</fullName>
    </recommendedName>
</protein>
<accession>A0A3N4ISF1</accession>